<comment type="caution">
    <text evidence="3">The sequence shown here is derived from an EMBL/GenBank/DDBJ whole genome shotgun (WGS) entry which is preliminary data.</text>
</comment>
<protein>
    <submittedName>
        <fullName evidence="3">Uncharacterized protein (TIGR02679 family)</fullName>
    </submittedName>
</protein>
<dbReference type="NCBIfam" id="TIGR02679">
    <property type="entry name" value="TIGR02679 family protein"/>
    <property type="match status" value="1"/>
</dbReference>
<dbReference type="Pfam" id="PF11796">
    <property type="entry name" value="DUF3323"/>
    <property type="match status" value="1"/>
</dbReference>
<feature type="domain" description="Conserved hypothetical protein CHP02679 N terminus" evidence="2">
    <location>
        <begin position="30"/>
        <end position="231"/>
    </location>
</feature>
<sequence>MRLPESWRSAALRPLWRSAHHRLSSGRPVSRLRVGPLEPEQRAAVADLLGMDRLPGEHCTITMAKLDEVLHDTVGAGAREVVAELVGPLGDRAGERARGAAERARLWDWLAEHPLVTRQPVLRDWVSQLRRAGLIDGSVPRTRRVLEQALGVLDRLPAGGESLQVLAERATGDAHELDDGTRLAGIVLRALAVQFDLDPPGNADRRRELWERAGVSVDQLSTQVLVAGLRPEGDALACRLARACAAEGEAVALTLAQLRGVDRFAVAEPVVWVVENPSVLSAALRRFGTDCPPLVCTAGWPSSAGVLLLRLLAAAGADLRYHGDLDGDGVRIAAYVLAKTGAQPWRMSAEDYRAALRTRPHGPSPGRVTEAPWDAELAPALREHGVAVVEERVTGLLLDDLAGN</sequence>
<evidence type="ECO:0000259" key="2">
    <source>
        <dbReference type="Pfam" id="PF11796"/>
    </source>
</evidence>
<dbReference type="Proteomes" id="UP000320876">
    <property type="component" value="Unassembled WGS sequence"/>
</dbReference>
<dbReference type="InterPro" id="IPR024465">
    <property type="entry name" value="DUF2399"/>
</dbReference>
<evidence type="ECO:0000313" key="4">
    <source>
        <dbReference type="Proteomes" id="UP000320876"/>
    </source>
</evidence>
<dbReference type="InterPro" id="IPR013495">
    <property type="entry name" value="CHP02679"/>
</dbReference>
<proteinExistence type="predicted"/>
<organism evidence="3 4">
    <name type="scientific">Amycolatopsis cihanbeyliensis</name>
    <dbReference type="NCBI Taxonomy" id="1128664"/>
    <lineage>
        <taxon>Bacteria</taxon>
        <taxon>Bacillati</taxon>
        <taxon>Actinomycetota</taxon>
        <taxon>Actinomycetes</taxon>
        <taxon>Pseudonocardiales</taxon>
        <taxon>Pseudonocardiaceae</taxon>
        <taxon>Amycolatopsis</taxon>
    </lineage>
</organism>
<dbReference type="Pfam" id="PF09664">
    <property type="entry name" value="DUF2399"/>
    <property type="match status" value="1"/>
</dbReference>
<accession>A0A542DM77</accession>
<evidence type="ECO:0000259" key="1">
    <source>
        <dbReference type="Pfam" id="PF09664"/>
    </source>
</evidence>
<dbReference type="RefSeq" id="WP_211358071.1">
    <property type="nucleotide sequence ID" value="NZ_VFML01000001.1"/>
</dbReference>
<feature type="domain" description="DUF2399" evidence="1">
    <location>
        <begin position="252"/>
        <end position="401"/>
    </location>
</feature>
<reference evidence="3 4" key="1">
    <citation type="submission" date="2019-06" db="EMBL/GenBank/DDBJ databases">
        <title>Sequencing the genomes of 1000 actinobacteria strains.</title>
        <authorList>
            <person name="Klenk H.-P."/>
        </authorList>
    </citation>
    <scope>NUCLEOTIDE SEQUENCE [LARGE SCALE GENOMIC DNA]</scope>
    <source>
        <strain evidence="3 4">DSM 45679</strain>
    </source>
</reference>
<keyword evidence="4" id="KW-1185">Reference proteome</keyword>
<dbReference type="EMBL" id="VFML01000001">
    <property type="protein sequence ID" value="TQJ04202.1"/>
    <property type="molecule type" value="Genomic_DNA"/>
</dbReference>
<dbReference type="InterPro" id="IPR024466">
    <property type="entry name" value="CHP02679_N"/>
</dbReference>
<name>A0A542DM77_AMYCI</name>
<dbReference type="AlphaFoldDB" id="A0A542DM77"/>
<evidence type="ECO:0000313" key="3">
    <source>
        <dbReference type="EMBL" id="TQJ04202.1"/>
    </source>
</evidence>
<gene>
    <name evidence="3" type="ORF">FB471_3985</name>
</gene>